<gene>
    <name evidence="1" type="ORF">BDM02DRAFT_3185730</name>
</gene>
<protein>
    <submittedName>
        <fullName evidence="1">Uncharacterized protein</fullName>
    </submittedName>
</protein>
<accession>A0ACB6ZKG7</accession>
<proteinExistence type="predicted"/>
<keyword evidence="2" id="KW-1185">Reference proteome</keyword>
<dbReference type="EMBL" id="MU117989">
    <property type="protein sequence ID" value="KAF9650039.1"/>
    <property type="molecule type" value="Genomic_DNA"/>
</dbReference>
<reference evidence="1" key="2">
    <citation type="journal article" date="2020" name="Nat. Commun.">
        <title>Large-scale genome sequencing of mycorrhizal fungi provides insights into the early evolution of symbiotic traits.</title>
        <authorList>
            <person name="Miyauchi S."/>
            <person name="Kiss E."/>
            <person name="Kuo A."/>
            <person name="Drula E."/>
            <person name="Kohler A."/>
            <person name="Sanchez-Garcia M."/>
            <person name="Morin E."/>
            <person name="Andreopoulos B."/>
            <person name="Barry K.W."/>
            <person name="Bonito G."/>
            <person name="Buee M."/>
            <person name="Carver A."/>
            <person name="Chen C."/>
            <person name="Cichocki N."/>
            <person name="Clum A."/>
            <person name="Culley D."/>
            <person name="Crous P.W."/>
            <person name="Fauchery L."/>
            <person name="Girlanda M."/>
            <person name="Hayes R.D."/>
            <person name="Keri Z."/>
            <person name="LaButti K."/>
            <person name="Lipzen A."/>
            <person name="Lombard V."/>
            <person name="Magnuson J."/>
            <person name="Maillard F."/>
            <person name="Murat C."/>
            <person name="Nolan M."/>
            <person name="Ohm R.A."/>
            <person name="Pangilinan J."/>
            <person name="Pereira M.F."/>
            <person name="Perotto S."/>
            <person name="Peter M."/>
            <person name="Pfister S."/>
            <person name="Riley R."/>
            <person name="Sitrit Y."/>
            <person name="Stielow J.B."/>
            <person name="Szollosi G."/>
            <person name="Zifcakova L."/>
            <person name="Stursova M."/>
            <person name="Spatafora J.W."/>
            <person name="Tedersoo L."/>
            <person name="Vaario L.M."/>
            <person name="Yamada A."/>
            <person name="Yan M."/>
            <person name="Wang P."/>
            <person name="Xu J."/>
            <person name="Bruns T."/>
            <person name="Baldrian P."/>
            <person name="Vilgalys R."/>
            <person name="Dunand C."/>
            <person name="Henrissat B."/>
            <person name="Grigoriev I.V."/>
            <person name="Hibbett D."/>
            <person name="Nagy L.G."/>
            <person name="Martin F.M."/>
        </authorList>
    </citation>
    <scope>NUCLEOTIDE SEQUENCE</scope>
    <source>
        <strain evidence="1">P2</strain>
    </source>
</reference>
<organism evidence="1 2">
    <name type="scientific">Thelephora ganbajun</name>
    <name type="common">Ganba fungus</name>
    <dbReference type="NCBI Taxonomy" id="370292"/>
    <lineage>
        <taxon>Eukaryota</taxon>
        <taxon>Fungi</taxon>
        <taxon>Dikarya</taxon>
        <taxon>Basidiomycota</taxon>
        <taxon>Agaricomycotina</taxon>
        <taxon>Agaricomycetes</taxon>
        <taxon>Thelephorales</taxon>
        <taxon>Thelephoraceae</taxon>
        <taxon>Thelephora</taxon>
    </lineage>
</organism>
<name>A0ACB6ZKG7_THEGA</name>
<evidence type="ECO:0000313" key="2">
    <source>
        <dbReference type="Proteomes" id="UP000886501"/>
    </source>
</evidence>
<dbReference type="Proteomes" id="UP000886501">
    <property type="component" value="Unassembled WGS sequence"/>
</dbReference>
<sequence length="1031" mass="111579">MSGPTYYEVVEPATPITPTSTSRHRPGLSITTNASGIADSTISYGTVDALQSQLGHFPSPPSELPTPTTPKFPTFLIPVVPLKLPQRNPHPDVPSESSRPLPSLPPPIHYPPEEPVLQNGVLRQLRRRPSFKTYATNGTVGSLSPFDWHEGSSSIDVDPHDNRMLPTSFITSLISSSEHGSPRSNPAPMSPPQSSAQLFSGGNNFDTTSSVSDATYPPCNYPPPSSPNMVIPPGAAYLESSGRSSKTSSMGARTSDTDHDKPSVGSHTPLVNHANRYEPIKEDTIGELQARGEASKHLTGVGPSRRSSRGRRQSLLSTRTTKSYVSSLISKLSRATSRKQPITKPLPPVPAIPSQLRNSDYQKFEESMPLPQLVNRAEVLSRMLAKGQRPDSDYSPSNAYRSTPTPVVEVTWNGIAQTLEASKSNWSTIPEVPSYEYHSEGRMATSNRPVGFWERLITRFGKKRIIAMFIVIAVLLIILIVLLGVLLRKKSVSVLPKCPAGKTGTDCDIAASCVCIGGSSSTCVAQGLLDMLPATNSAFNTNFTTQDVATSLFDAMGVPPDNNCAYQAILVDAGSKLRVGAFPVRTSWARSALLWHLIQTTDTSAISYIRAFLEKADFSALGSDSAVDKSGYQIASSGFVFDFAKMAIRIESVSWKSDAQPSGDEVSKVKDTLSAALDKMYSNALAGSTQRQTALTKYWKSSLGQKPEDLSRFLAIIAGSRIMVPFDGTASVAHRKIVDLMPNATNFLSFPPPLACYPGLDASSITQVNQIEQQIFSLSVASTQSGFDTDCFDTRPIYGRLDLLQLRLPFYDSRRNASRQGVMLERSVNSRAVVYSGEYLSPLPSTSSPSSSPNSLKFNPNPLQYGTTNHLNHVILQYLKSIPNINIAIAFARFVLSSVATPPAVDSALYNALDQMPTLEVALFGSIAPSDVSFIASSFATPSDGLFFGSDEALRVRSYAINTTRTSVVWTEQAGSPRVVRDSSFDDQAFNSVWDPAFAYMHLNNSGEQQSLNVNVKNITSAFGAIGKFVA</sequence>
<reference evidence="1" key="1">
    <citation type="submission" date="2019-10" db="EMBL/GenBank/DDBJ databases">
        <authorList>
            <consortium name="DOE Joint Genome Institute"/>
            <person name="Kuo A."/>
            <person name="Miyauchi S."/>
            <person name="Kiss E."/>
            <person name="Drula E."/>
            <person name="Kohler A."/>
            <person name="Sanchez-Garcia M."/>
            <person name="Andreopoulos B."/>
            <person name="Barry K.W."/>
            <person name="Bonito G."/>
            <person name="Buee M."/>
            <person name="Carver A."/>
            <person name="Chen C."/>
            <person name="Cichocki N."/>
            <person name="Clum A."/>
            <person name="Culley D."/>
            <person name="Crous P.W."/>
            <person name="Fauchery L."/>
            <person name="Girlanda M."/>
            <person name="Hayes R."/>
            <person name="Keri Z."/>
            <person name="Labutti K."/>
            <person name="Lipzen A."/>
            <person name="Lombard V."/>
            <person name="Magnuson J."/>
            <person name="Maillard F."/>
            <person name="Morin E."/>
            <person name="Murat C."/>
            <person name="Nolan M."/>
            <person name="Ohm R."/>
            <person name="Pangilinan J."/>
            <person name="Pereira M."/>
            <person name="Perotto S."/>
            <person name="Peter M."/>
            <person name="Riley R."/>
            <person name="Sitrit Y."/>
            <person name="Stielow B."/>
            <person name="Szollosi G."/>
            <person name="Zifcakova L."/>
            <person name="Stursova M."/>
            <person name="Spatafora J.W."/>
            <person name="Tedersoo L."/>
            <person name="Vaario L.-M."/>
            <person name="Yamada A."/>
            <person name="Yan M."/>
            <person name="Wang P."/>
            <person name="Xu J."/>
            <person name="Bruns T."/>
            <person name="Baldrian P."/>
            <person name="Vilgalys R."/>
            <person name="Henrissat B."/>
            <person name="Grigoriev I.V."/>
            <person name="Hibbett D."/>
            <person name="Nagy L.G."/>
            <person name="Martin F.M."/>
        </authorList>
    </citation>
    <scope>NUCLEOTIDE SEQUENCE</scope>
    <source>
        <strain evidence="1">P2</strain>
    </source>
</reference>
<evidence type="ECO:0000313" key="1">
    <source>
        <dbReference type="EMBL" id="KAF9650039.1"/>
    </source>
</evidence>
<comment type="caution">
    <text evidence="1">The sequence shown here is derived from an EMBL/GenBank/DDBJ whole genome shotgun (WGS) entry which is preliminary data.</text>
</comment>